<sequence>MSQVVESRDSPPRKRQKPGAACEECRRRKLRCDRRQPQCGMCQASGVDCLVITARSPRGPKRGYLKLLQARVAALENILLQSQGQSTVTPPEVQPPETQLLDEQVDLSAWEIPILGSQSVEDSYSGLAAENLPGSLLGDVPTPVPSISPPDQLSSAGDEMSIPGLDPSSVPRSASEDVCEVHLSKLMQADLDQLYFDRVQSFMPIQHQRRYFDWRRLPFKTEAQSCLQHATWTLAASVSAHYQSIGGSLYQNARRKLEALDSHPAAMPSTELEQVQGWLLLAVYELMDVDLRRSWISAGRAFRLIRLNWLNSLDGTDLTYGQRDLIESEQKRRTFWMAYCLDRCVSMRTGSPLTFSERVAIRLPAPEGNFQNDQPILMGFLPEVLTVTDPAAVSSFTECIVAATIGGRALSHRHQLLVRDIYYDATEDFRKRHQWINSILVRRMEAFASRYPGDMPQADPMLLFVNLMWRAIILHLYQTMACEVLPGEDEDELLREYKKQSLAAAQDIVDLTNRLCNLNSLKARPIIPRAVTALTLQDHPLTMIPLSVCVQFLIMFQKPGDSDMKPLQDLTEAIRSLKRFNNLGQPVLQLVEEQMLAGTYSSPPF</sequence>
<name>A0ACD1FRG6_9EURO</name>
<reference evidence="1" key="1">
    <citation type="submission" date="2018-02" db="EMBL/GenBank/DDBJ databases">
        <title>The genomes of Aspergillus section Nigri reveals drivers in fungal speciation.</title>
        <authorList>
            <consortium name="DOE Joint Genome Institute"/>
            <person name="Vesth T.C."/>
            <person name="Nybo J."/>
            <person name="Theobald S."/>
            <person name="Brandl J."/>
            <person name="Frisvad J.C."/>
            <person name="Nielsen K.F."/>
            <person name="Lyhne E.K."/>
            <person name="Kogle M.E."/>
            <person name="Kuo A."/>
            <person name="Riley R."/>
            <person name="Clum A."/>
            <person name="Nolan M."/>
            <person name="Lipzen A."/>
            <person name="Salamov A."/>
            <person name="Henrissat B."/>
            <person name="Wiebenga A."/>
            <person name="De vries R.P."/>
            <person name="Grigoriev I.V."/>
            <person name="Mortensen U.H."/>
            <person name="Andersen M.R."/>
            <person name="Baker S.E."/>
        </authorList>
    </citation>
    <scope>NUCLEOTIDE SEQUENCE</scope>
    <source>
        <strain evidence="1">CBS 621.78</strain>
    </source>
</reference>
<accession>A0ACD1FRG6</accession>
<gene>
    <name evidence="1" type="ORF">BO95DRAFT_377733</name>
</gene>
<protein>
    <submittedName>
        <fullName evidence="1">Uncharacterized protein</fullName>
    </submittedName>
</protein>
<dbReference type="Proteomes" id="UP000249057">
    <property type="component" value="Unassembled WGS sequence"/>
</dbReference>
<evidence type="ECO:0000313" key="1">
    <source>
        <dbReference type="EMBL" id="RAH39565.1"/>
    </source>
</evidence>
<keyword evidence="2" id="KW-1185">Reference proteome</keyword>
<dbReference type="EMBL" id="KZ825456">
    <property type="protein sequence ID" value="RAH39565.1"/>
    <property type="molecule type" value="Genomic_DNA"/>
</dbReference>
<organism evidence="1 2">
    <name type="scientific">Aspergillus brunneoviolaceus CBS 621.78</name>
    <dbReference type="NCBI Taxonomy" id="1450534"/>
    <lineage>
        <taxon>Eukaryota</taxon>
        <taxon>Fungi</taxon>
        <taxon>Dikarya</taxon>
        <taxon>Ascomycota</taxon>
        <taxon>Pezizomycotina</taxon>
        <taxon>Eurotiomycetes</taxon>
        <taxon>Eurotiomycetidae</taxon>
        <taxon>Eurotiales</taxon>
        <taxon>Aspergillaceae</taxon>
        <taxon>Aspergillus</taxon>
        <taxon>Aspergillus subgen. Circumdati</taxon>
    </lineage>
</organism>
<evidence type="ECO:0000313" key="2">
    <source>
        <dbReference type="Proteomes" id="UP000249057"/>
    </source>
</evidence>
<proteinExistence type="predicted"/>